<feature type="transmembrane region" description="Helical" evidence="12">
    <location>
        <begin position="269"/>
        <end position="294"/>
    </location>
</feature>
<evidence type="ECO:0000256" key="12">
    <source>
        <dbReference type="SAM" id="Phobius"/>
    </source>
</evidence>
<keyword evidence="9 12" id="KW-0472">Membrane</keyword>
<evidence type="ECO:0000256" key="11">
    <source>
        <dbReference type="RuleBase" id="RU362091"/>
    </source>
</evidence>
<evidence type="ECO:0000256" key="7">
    <source>
        <dbReference type="ARBA" id="ARBA00023053"/>
    </source>
</evidence>
<feature type="transmembrane region" description="Helical" evidence="12">
    <location>
        <begin position="482"/>
        <end position="504"/>
    </location>
</feature>
<keyword evidence="3" id="KW-0813">Transport</keyword>
<feature type="transmembrane region" description="Helical" evidence="12">
    <location>
        <begin position="181"/>
        <end position="199"/>
    </location>
</feature>
<keyword evidence="6 12" id="KW-1133">Transmembrane helix</keyword>
<keyword evidence="8" id="KW-0406">Ion transport</keyword>
<dbReference type="InterPro" id="IPR038377">
    <property type="entry name" value="Na/Glc_symporter_sf"/>
</dbReference>
<dbReference type="InterPro" id="IPR001734">
    <property type="entry name" value="Na/solute_symporter"/>
</dbReference>
<organism evidence="13 14">
    <name type="scientific">Echinicola rosea</name>
    <dbReference type="NCBI Taxonomy" id="1807691"/>
    <lineage>
        <taxon>Bacteria</taxon>
        <taxon>Pseudomonadati</taxon>
        <taxon>Bacteroidota</taxon>
        <taxon>Cytophagia</taxon>
        <taxon>Cytophagales</taxon>
        <taxon>Cyclobacteriaceae</taxon>
        <taxon>Echinicola</taxon>
    </lineage>
</organism>
<keyword evidence="4" id="KW-1003">Cell membrane</keyword>
<evidence type="ECO:0000256" key="8">
    <source>
        <dbReference type="ARBA" id="ARBA00023065"/>
    </source>
</evidence>
<reference evidence="14" key="1">
    <citation type="journal article" date="2019" name="Int. J. Syst. Evol. Microbiol.">
        <title>The Global Catalogue of Microorganisms (GCM) 10K type strain sequencing project: providing services to taxonomists for standard genome sequencing and annotation.</title>
        <authorList>
            <consortium name="The Broad Institute Genomics Platform"/>
            <consortium name="The Broad Institute Genome Sequencing Center for Infectious Disease"/>
            <person name="Wu L."/>
            <person name="Ma J."/>
        </authorList>
    </citation>
    <scope>NUCLEOTIDE SEQUENCE [LARGE SCALE GENOMIC DNA]</scope>
    <source>
        <strain evidence="14">CGMCC 1.15407</strain>
    </source>
</reference>
<comment type="subcellular location">
    <subcellularLocation>
        <location evidence="1">Cell membrane</location>
        <topology evidence="1">Multi-pass membrane protein</topology>
    </subcellularLocation>
</comment>
<keyword evidence="14" id="KW-1185">Reference proteome</keyword>
<dbReference type="Gene3D" id="1.20.1730.10">
    <property type="entry name" value="Sodium/glucose cotransporter"/>
    <property type="match status" value="1"/>
</dbReference>
<accession>A0ABQ1VA91</accession>
<evidence type="ECO:0000313" key="14">
    <source>
        <dbReference type="Proteomes" id="UP000647339"/>
    </source>
</evidence>
<evidence type="ECO:0000256" key="6">
    <source>
        <dbReference type="ARBA" id="ARBA00022989"/>
    </source>
</evidence>
<evidence type="ECO:0000256" key="1">
    <source>
        <dbReference type="ARBA" id="ARBA00004651"/>
    </source>
</evidence>
<dbReference type="PANTHER" id="PTHR42985:SF47">
    <property type="entry name" value="INTEGRAL MEMBRANE TRANSPORT PROTEIN"/>
    <property type="match status" value="1"/>
</dbReference>
<feature type="transmembrane region" description="Helical" evidence="12">
    <location>
        <begin position="74"/>
        <end position="96"/>
    </location>
</feature>
<dbReference type="CDD" id="cd11494">
    <property type="entry name" value="SLC5sbd_NIS-like_u2"/>
    <property type="match status" value="1"/>
</dbReference>
<feature type="transmembrane region" description="Helical" evidence="12">
    <location>
        <begin position="42"/>
        <end position="62"/>
    </location>
</feature>
<dbReference type="EMBL" id="BMIU01000029">
    <property type="protein sequence ID" value="GGF48423.1"/>
    <property type="molecule type" value="Genomic_DNA"/>
</dbReference>
<dbReference type="InterPro" id="IPR051163">
    <property type="entry name" value="Sodium:Solute_Symporter_SSF"/>
</dbReference>
<feature type="transmembrane region" description="Helical" evidence="12">
    <location>
        <begin position="6"/>
        <end position="22"/>
    </location>
</feature>
<evidence type="ECO:0000256" key="9">
    <source>
        <dbReference type="ARBA" id="ARBA00023136"/>
    </source>
</evidence>
<evidence type="ECO:0000313" key="13">
    <source>
        <dbReference type="EMBL" id="GGF48423.1"/>
    </source>
</evidence>
<feature type="transmembrane region" description="Helical" evidence="12">
    <location>
        <begin position="511"/>
        <end position="528"/>
    </location>
</feature>
<feature type="transmembrane region" description="Helical" evidence="12">
    <location>
        <begin position="117"/>
        <end position="142"/>
    </location>
</feature>
<feature type="transmembrane region" description="Helical" evidence="12">
    <location>
        <begin position="543"/>
        <end position="564"/>
    </location>
</feature>
<evidence type="ECO:0000256" key="10">
    <source>
        <dbReference type="ARBA" id="ARBA00023201"/>
    </source>
</evidence>
<keyword evidence="7" id="KW-0915">Sodium</keyword>
<feature type="transmembrane region" description="Helical" evidence="12">
    <location>
        <begin position="457"/>
        <end position="476"/>
    </location>
</feature>
<evidence type="ECO:0008006" key="15">
    <source>
        <dbReference type="Google" id="ProtNLM"/>
    </source>
</evidence>
<keyword evidence="10" id="KW-0739">Sodium transport</keyword>
<gene>
    <name evidence="13" type="ORF">GCM10011339_41300</name>
</gene>
<comment type="similarity">
    <text evidence="2 11">Belongs to the sodium:solute symporter (SSF) (TC 2.A.21) family.</text>
</comment>
<feature type="transmembrane region" description="Helical" evidence="12">
    <location>
        <begin position="148"/>
        <end position="169"/>
    </location>
</feature>
<evidence type="ECO:0000256" key="4">
    <source>
        <dbReference type="ARBA" id="ARBA00022475"/>
    </source>
</evidence>
<feature type="transmembrane region" description="Helical" evidence="12">
    <location>
        <begin position="401"/>
        <end position="419"/>
    </location>
</feature>
<dbReference type="Pfam" id="PF00474">
    <property type="entry name" value="SSF"/>
    <property type="match status" value="2"/>
</dbReference>
<proteinExistence type="inferred from homology"/>
<evidence type="ECO:0000256" key="5">
    <source>
        <dbReference type="ARBA" id="ARBA00022692"/>
    </source>
</evidence>
<evidence type="ECO:0000256" key="2">
    <source>
        <dbReference type="ARBA" id="ARBA00006434"/>
    </source>
</evidence>
<dbReference type="PROSITE" id="PS50283">
    <property type="entry name" value="NA_SOLUT_SYMP_3"/>
    <property type="match status" value="1"/>
</dbReference>
<dbReference type="Proteomes" id="UP000647339">
    <property type="component" value="Unassembled WGS sequence"/>
</dbReference>
<dbReference type="PANTHER" id="PTHR42985">
    <property type="entry name" value="SODIUM-COUPLED MONOCARBOXYLATE TRANSPORTER"/>
    <property type="match status" value="1"/>
</dbReference>
<name>A0ABQ1VA91_9BACT</name>
<dbReference type="RefSeq" id="WP_137403760.1">
    <property type="nucleotide sequence ID" value="NZ_BMIU01000029.1"/>
</dbReference>
<keyword evidence="5 12" id="KW-0812">Transmembrane</keyword>
<protein>
    <recommendedName>
        <fullName evidence="15">Sodium:solute symporter</fullName>
    </recommendedName>
</protein>
<feature type="transmembrane region" description="Helical" evidence="12">
    <location>
        <begin position="229"/>
        <end position="248"/>
    </location>
</feature>
<comment type="caution">
    <text evidence="13">The sequence shown here is derived from an EMBL/GenBank/DDBJ whole genome shotgun (WGS) entry which is preliminary data.</text>
</comment>
<sequence length="569" mass="63499">MSYLDWIVLFGTLIAIIGYGVYKTYGPKDMDSYLKGGSELGWWTIGLSIMATQASAITFLSTPGQAYQDGMRFIQFYFGLPIAMIILSVTFIPIYYKLKIYTAYEFLESRFDLKTRTLAAFLFLIQRGLAAGITIYGPAIILSTLLNWNLTFTNIFIGLVVITYTVTGGTKAVSITQKQQMTVMMGGMILAGILVYNMLPVSLNDAMHVAGKMGKLNIVSFDFDLGDRYNFWSGITGALFLFLSYFGTDQSQVQRYLNGRSLRESRMGLIMNGFLKVPMQFVILFVGVLVFVFYQFYQPPIFFNKVQTEKLAESNYNAEFQQLQGAYDDVFDEKNTAIKSMIAAQKEGKTAEVEKLQKEISAKQVEQEEIRTGVKDLITKNDPNAETRDTDYVFMRFVMDYLPKGVVGLLFAVIFSAAMSSTASELNALGATSSVDIYKRSINKGKSEQHYTKSSKVMTAIWGVFAILFATYATLFENLIQAVNLLGSLFYGTILGIFLVGFYMKWVKGHAVFIAALAAEAIILLIHWKNGSQLLGIPIDIGYLWYNAIGCLLVMALSAVFQMVKGAKA</sequence>
<evidence type="ECO:0000256" key="3">
    <source>
        <dbReference type="ARBA" id="ARBA00022448"/>
    </source>
</evidence>